<dbReference type="Proteomes" id="UP001275084">
    <property type="component" value="Unassembled WGS sequence"/>
</dbReference>
<feature type="region of interest" description="Disordered" evidence="1">
    <location>
        <begin position="175"/>
        <end position="275"/>
    </location>
</feature>
<evidence type="ECO:0000313" key="3">
    <source>
        <dbReference type="Proteomes" id="UP001275084"/>
    </source>
</evidence>
<dbReference type="EMBL" id="JAUIQD010000004">
    <property type="protein sequence ID" value="KAK3352968.1"/>
    <property type="molecule type" value="Genomic_DNA"/>
</dbReference>
<dbReference type="AlphaFoldDB" id="A0AAJ0HHU8"/>
<evidence type="ECO:0000256" key="1">
    <source>
        <dbReference type="SAM" id="MobiDB-lite"/>
    </source>
</evidence>
<gene>
    <name evidence="2" type="ORF">B0T25DRAFT_607059</name>
</gene>
<evidence type="ECO:0000313" key="2">
    <source>
        <dbReference type="EMBL" id="KAK3352968.1"/>
    </source>
</evidence>
<protein>
    <submittedName>
        <fullName evidence="2">Uncharacterized protein</fullName>
    </submittedName>
</protein>
<keyword evidence="3" id="KW-1185">Reference proteome</keyword>
<reference evidence="2" key="1">
    <citation type="journal article" date="2023" name="Mol. Phylogenet. Evol.">
        <title>Genome-scale phylogeny and comparative genomics of the fungal order Sordariales.</title>
        <authorList>
            <person name="Hensen N."/>
            <person name="Bonometti L."/>
            <person name="Westerberg I."/>
            <person name="Brannstrom I.O."/>
            <person name="Guillou S."/>
            <person name="Cros-Aarteil S."/>
            <person name="Calhoun S."/>
            <person name="Haridas S."/>
            <person name="Kuo A."/>
            <person name="Mondo S."/>
            <person name="Pangilinan J."/>
            <person name="Riley R."/>
            <person name="LaButti K."/>
            <person name="Andreopoulos B."/>
            <person name="Lipzen A."/>
            <person name="Chen C."/>
            <person name="Yan M."/>
            <person name="Daum C."/>
            <person name="Ng V."/>
            <person name="Clum A."/>
            <person name="Steindorff A."/>
            <person name="Ohm R.A."/>
            <person name="Martin F."/>
            <person name="Silar P."/>
            <person name="Natvig D.O."/>
            <person name="Lalanne C."/>
            <person name="Gautier V."/>
            <person name="Ament-Velasquez S.L."/>
            <person name="Kruys A."/>
            <person name="Hutchinson M.I."/>
            <person name="Powell A.J."/>
            <person name="Barry K."/>
            <person name="Miller A.N."/>
            <person name="Grigoriev I.V."/>
            <person name="Debuchy R."/>
            <person name="Gladieux P."/>
            <person name="Hiltunen Thoren M."/>
            <person name="Johannesson H."/>
        </authorList>
    </citation>
    <scope>NUCLEOTIDE SEQUENCE</scope>
    <source>
        <strain evidence="2">CBS 955.72</strain>
    </source>
</reference>
<reference evidence="2" key="2">
    <citation type="submission" date="2023-06" db="EMBL/GenBank/DDBJ databases">
        <authorList>
            <consortium name="Lawrence Berkeley National Laboratory"/>
            <person name="Haridas S."/>
            <person name="Hensen N."/>
            <person name="Bonometti L."/>
            <person name="Westerberg I."/>
            <person name="Brannstrom I.O."/>
            <person name="Guillou S."/>
            <person name="Cros-Aarteil S."/>
            <person name="Calhoun S."/>
            <person name="Kuo A."/>
            <person name="Mondo S."/>
            <person name="Pangilinan J."/>
            <person name="Riley R."/>
            <person name="Labutti K."/>
            <person name="Andreopoulos B."/>
            <person name="Lipzen A."/>
            <person name="Chen C."/>
            <person name="Yanf M."/>
            <person name="Daum C."/>
            <person name="Ng V."/>
            <person name="Clum A."/>
            <person name="Steindorff A."/>
            <person name="Ohm R."/>
            <person name="Martin F."/>
            <person name="Silar P."/>
            <person name="Natvig D."/>
            <person name="Lalanne C."/>
            <person name="Gautier V."/>
            <person name="Ament-Velasquez S.L."/>
            <person name="Kruys A."/>
            <person name="Hutchinson M.I."/>
            <person name="Powell A.J."/>
            <person name="Barry K."/>
            <person name="Miller A.N."/>
            <person name="Grigoriev I.V."/>
            <person name="Debuchy R."/>
            <person name="Gladieux P."/>
            <person name="Thoren M.H."/>
            <person name="Johannesson H."/>
        </authorList>
    </citation>
    <scope>NUCLEOTIDE SEQUENCE</scope>
    <source>
        <strain evidence="2">CBS 955.72</strain>
    </source>
</reference>
<organism evidence="2 3">
    <name type="scientific">Lasiosphaeria hispida</name>
    <dbReference type="NCBI Taxonomy" id="260671"/>
    <lineage>
        <taxon>Eukaryota</taxon>
        <taxon>Fungi</taxon>
        <taxon>Dikarya</taxon>
        <taxon>Ascomycota</taxon>
        <taxon>Pezizomycotina</taxon>
        <taxon>Sordariomycetes</taxon>
        <taxon>Sordariomycetidae</taxon>
        <taxon>Sordariales</taxon>
        <taxon>Lasiosphaeriaceae</taxon>
        <taxon>Lasiosphaeria</taxon>
    </lineage>
</organism>
<name>A0AAJ0HHU8_9PEZI</name>
<feature type="compositionally biased region" description="Basic and acidic residues" evidence="1">
    <location>
        <begin position="260"/>
        <end position="271"/>
    </location>
</feature>
<comment type="caution">
    <text evidence="2">The sequence shown here is derived from an EMBL/GenBank/DDBJ whole genome shotgun (WGS) entry which is preliminary data.</text>
</comment>
<proteinExistence type="predicted"/>
<accession>A0AAJ0HHU8</accession>
<sequence length="370" mass="41752">MDAITSQEIPRGLTASRHWVALVDFQKSFFSHGFPAHVDLKAVWVEMTRSNTMNPQLSGHNLWRRYYHPIIPEMERFMKAKNSGKYATWRHVPQGIPAFGPPAGLWALRILNNIQAKPGPARMVVPPFWGGADFDDLGWRDSYIMAGPKRNNMCYTWSIDINSVLRIDHISKAKKTATISPQSSEEDYFASSDASRNRHTSNDCPAYSTTERKLDLSGYDSSPARENHNVHHHQSGSASGEPVVGTEIELQRVQSKRPAIKLEPENDDAGHSTKRARHEFETPASEAAAVFDTPGFEGALVYASYGLNVVEEVTTELTVVKRSLVSLAETKIEEEKKFRKLARKVQSCEDTIRAVNERLARIEHELRRRS</sequence>